<dbReference type="PANTHER" id="PTHR30509">
    <property type="entry name" value="P-HYDROXYBENZOIC ACID EFFLUX PUMP SUBUNIT-RELATED"/>
    <property type="match status" value="1"/>
</dbReference>
<evidence type="ECO:0000313" key="11">
    <source>
        <dbReference type="Proteomes" id="UP000321104"/>
    </source>
</evidence>
<evidence type="ECO:0000256" key="2">
    <source>
        <dbReference type="ARBA" id="ARBA00022448"/>
    </source>
</evidence>
<reference evidence="9 11" key="2">
    <citation type="submission" date="2019-07" db="EMBL/GenBank/DDBJ databases">
        <title>Whole genome shotgun sequence of Acetobacter indonesiensis NBRC 16471.</title>
        <authorList>
            <person name="Hosoyama A."/>
            <person name="Uohara A."/>
            <person name="Ohji S."/>
            <person name="Ichikawa N."/>
        </authorList>
    </citation>
    <scope>NUCLEOTIDE SEQUENCE [LARGE SCALE GENOMIC DNA]</scope>
    <source>
        <strain evidence="9 11">NBRC 16471</strain>
    </source>
</reference>
<keyword evidence="2" id="KW-0813">Transport</keyword>
<evidence type="ECO:0000313" key="9">
    <source>
        <dbReference type="EMBL" id="GEN04175.1"/>
    </source>
</evidence>
<dbReference type="Pfam" id="PF04632">
    <property type="entry name" value="FUSC"/>
    <property type="match status" value="2"/>
</dbReference>
<sequence>MHGAKGRNASFKAVGVFARIRADLHQSRASWHHKVHWLVAPSLGDVAFATRSALAAGLSLLIAMWMELDSPQWAPLTVWVVAQSSRGESLSKARWRIAGTVLGCVIAIGLISAFPQAPALFFCVLALWIGICCGLATFLQSYRAYGLVLTGFTSAIVATGAISQPDDVFNVAIARGTYIILGVVCEAVLAMLFTPSLREQARKNLEQRLDGALKAVTACVNDLVNGKIHPQSHAQVLTTLVTANSRIEFDALEIGQGKHIADHARAALSEMMVMLARARGGALLAQADGTGPATATVPLSVPLALRDDYNRIQQHIYATEHPIKGDHFRFQTASRRHAQEAVENGIRSCAGILAGWLVWEITAWPAGAGFISFVALVYGLLATRENPILASGAFFKGAVWCAVVAALYVLIVLPALTAPEFLLVALMVPMTIGGLAARQPATAGYAFSFNMFLPVLLGPTNQSRYDEQAFFNGALCFLIAVLFVGWTYRVVLPFRPDSHMVRTGRWRQQRLRALAAQSGKTTLQQWLSESADSLVRILRNAQGISEATQLAYMQNQFRLTNIGMNIIILRDIQRDQALPPPVRRVVRVFLRKWHQDAAQTVRWSSMTQGWLARQLGLISDTHVRAQIEKAIGSLRLIAAEHRSTPNVD</sequence>
<gene>
    <name evidence="8" type="ORF">Abin_081_057</name>
    <name evidence="9" type="ORF">AIN02nite_22000</name>
</gene>
<dbReference type="GO" id="GO:0022857">
    <property type="term" value="F:transmembrane transporter activity"/>
    <property type="evidence" value="ECO:0007669"/>
    <property type="project" value="InterPro"/>
</dbReference>
<proteinExistence type="predicted"/>
<dbReference type="GO" id="GO:0005886">
    <property type="term" value="C:plasma membrane"/>
    <property type="evidence" value="ECO:0007669"/>
    <property type="project" value="UniProtKB-SubCell"/>
</dbReference>
<keyword evidence="3" id="KW-1003">Cell membrane</keyword>
<feature type="transmembrane region" description="Helical" evidence="7">
    <location>
        <begin position="364"/>
        <end position="381"/>
    </location>
</feature>
<dbReference type="RefSeq" id="WP_084593678.1">
    <property type="nucleotide sequence ID" value="NZ_BAMW01000078.1"/>
</dbReference>
<feature type="transmembrane region" description="Helical" evidence="7">
    <location>
        <begin position="95"/>
        <end position="113"/>
    </location>
</feature>
<accession>A0A6N3T6Z1</accession>
<comment type="subcellular location">
    <subcellularLocation>
        <location evidence="1">Cell membrane</location>
        <topology evidence="1">Multi-pass membrane protein</topology>
    </subcellularLocation>
</comment>
<dbReference type="InterPro" id="IPR006726">
    <property type="entry name" value="PHBA_efflux_AaeB/fusaric-R"/>
</dbReference>
<feature type="transmembrane region" description="Helical" evidence="7">
    <location>
        <begin position="168"/>
        <end position="193"/>
    </location>
</feature>
<evidence type="ECO:0000256" key="1">
    <source>
        <dbReference type="ARBA" id="ARBA00004651"/>
    </source>
</evidence>
<dbReference type="Proteomes" id="UP000032673">
    <property type="component" value="Unassembled WGS sequence"/>
</dbReference>
<evidence type="ECO:0000256" key="7">
    <source>
        <dbReference type="SAM" id="Phobius"/>
    </source>
</evidence>
<feature type="transmembrane region" description="Helical" evidence="7">
    <location>
        <begin position="436"/>
        <end position="457"/>
    </location>
</feature>
<evidence type="ECO:0000256" key="3">
    <source>
        <dbReference type="ARBA" id="ARBA00022475"/>
    </source>
</evidence>
<keyword evidence="6 7" id="KW-0472">Membrane</keyword>
<name>A0A6N3T6Z1_9PROT</name>
<evidence type="ECO:0000256" key="6">
    <source>
        <dbReference type="ARBA" id="ARBA00023136"/>
    </source>
</evidence>
<feature type="transmembrane region" description="Helical" evidence="7">
    <location>
        <begin position="119"/>
        <end position="139"/>
    </location>
</feature>
<keyword evidence="5 7" id="KW-1133">Transmembrane helix</keyword>
<feature type="transmembrane region" description="Helical" evidence="7">
    <location>
        <begin position="469"/>
        <end position="488"/>
    </location>
</feature>
<comment type="caution">
    <text evidence="9">The sequence shown here is derived from an EMBL/GenBank/DDBJ whole genome shotgun (WGS) entry which is preliminary data.</text>
</comment>
<evidence type="ECO:0000313" key="8">
    <source>
        <dbReference type="EMBL" id="GAN64526.1"/>
    </source>
</evidence>
<evidence type="ECO:0000256" key="4">
    <source>
        <dbReference type="ARBA" id="ARBA00022692"/>
    </source>
</evidence>
<keyword evidence="10" id="KW-1185">Reference proteome</keyword>
<evidence type="ECO:0000256" key="5">
    <source>
        <dbReference type="ARBA" id="ARBA00022989"/>
    </source>
</evidence>
<dbReference type="EMBL" id="BAMW01000078">
    <property type="protein sequence ID" value="GAN64526.1"/>
    <property type="molecule type" value="Genomic_DNA"/>
</dbReference>
<evidence type="ECO:0000313" key="10">
    <source>
        <dbReference type="Proteomes" id="UP000032673"/>
    </source>
</evidence>
<feature type="transmembrane region" description="Helical" evidence="7">
    <location>
        <begin position="144"/>
        <end position="162"/>
    </location>
</feature>
<organism evidence="9 11">
    <name type="scientific">Acetobacter indonesiensis</name>
    <dbReference type="NCBI Taxonomy" id="104101"/>
    <lineage>
        <taxon>Bacteria</taxon>
        <taxon>Pseudomonadati</taxon>
        <taxon>Pseudomonadota</taxon>
        <taxon>Alphaproteobacteria</taxon>
        <taxon>Acetobacterales</taxon>
        <taxon>Acetobacteraceae</taxon>
        <taxon>Acetobacter</taxon>
    </lineage>
</organism>
<dbReference type="EMBL" id="BJXQ01000014">
    <property type="protein sequence ID" value="GEN04175.1"/>
    <property type="molecule type" value="Genomic_DNA"/>
</dbReference>
<keyword evidence="4 7" id="KW-0812">Transmembrane</keyword>
<dbReference type="AlphaFoldDB" id="A0A6N3T6Z1"/>
<dbReference type="Proteomes" id="UP000321104">
    <property type="component" value="Unassembled WGS sequence"/>
</dbReference>
<protein>
    <submittedName>
        <fullName evidence="8">Fusaric acid resistance protein FusB</fullName>
    </submittedName>
</protein>
<feature type="transmembrane region" description="Helical" evidence="7">
    <location>
        <begin position="393"/>
        <end position="416"/>
    </location>
</feature>
<reference evidence="8 10" key="1">
    <citation type="submission" date="2012-11" db="EMBL/GenBank/DDBJ databases">
        <title>Whole genome sequence of Acetobacter indonesiensis 5H-1.</title>
        <authorList>
            <person name="Azuma Y."/>
            <person name="Higashiura N."/>
            <person name="Hirakawa H."/>
            <person name="Matsushita K."/>
        </authorList>
    </citation>
    <scope>NUCLEOTIDE SEQUENCE [LARGE SCALE GENOMIC DNA]</scope>
    <source>
        <strain evidence="8 10">5H-1</strain>
    </source>
</reference>
<dbReference type="PANTHER" id="PTHR30509:SF9">
    <property type="entry name" value="MULTIDRUG RESISTANCE PROTEIN MDTO"/>
    <property type="match status" value="1"/>
</dbReference>